<protein>
    <submittedName>
        <fullName evidence="6">Uncharacterized protein</fullName>
    </submittedName>
</protein>
<evidence type="ECO:0000256" key="1">
    <source>
        <dbReference type="ARBA" id="ARBA00004370"/>
    </source>
</evidence>
<evidence type="ECO:0000256" key="3">
    <source>
        <dbReference type="ARBA" id="ARBA00022989"/>
    </source>
</evidence>
<keyword evidence="7" id="KW-1185">Reference proteome</keyword>
<evidence type="ECO:0000313" key="7">
    <source>
        <dbReference type="Proteomes" id="UP000070133"/>
    </source>
</evidence>
<comment type="subcellular location">
    <subcellularLocation>
        <location evidence="1">Membrane</location>
    </subcellularLocation>
</comment>
<evidence type="ECO:0000256" key="5">
    <source>
        <dbReference type="SAM" id="Phobius"/>
    </source>
</evidence>
<dbReference type="AlphaFoldDB" id="A0A139HB07"/>
<dbReference type="Pfam" id="PF01124">
    <property type="entry name" value="MAPEG"/>
    <property type="match status" value="1"/>
</dbReference>
<dbReference type="InterPro" id="IPR001129">
    <property type="entry name" value="Membr-assoc_MAPEG"/>
</dbReference>
<dbReference type="Gene3D" id="1.20.120.550">
    <property type="entry name" value="Membrane associated eicosanoid/glutathione metabolism-like domain"/>
    <property type="match status" value="1"/>
</dbReference>
<dbReference type="GO" id="GO:0016020">
    <property type="term" value="C:membrane"/>
    <property type="evidence" value="ECO:0007669"/>
    <property type="project" value="UniProtKB-SubCell"/>
</dbReference>
<dbReference type="InterPro" id="IPR023352">
    <property type="entry name" value="MAPEG-like_dom_sf"/>
</dbReference>
<gene>
    <name evidence="6" type="ORF">AC578_4272</name>
</gene>
<feature type="transmembrane region" description="Helical" evidence="5">
    <location>
        <begin position="13"/>
        <end position="32"/>
    </location>
</feature>
<dbReference type="EMBL" id="LFZN01000090">
    <property type="protein sequence ID" value="KXS99548.1"/>
    <property type="molecule type" value="Genomic_DNA"/>
</dbReference>
<keyword evidence="4 5" id="KW-0472">Membrane</keyword>
<keyword evidence="2 5" id="KW-0812">Transmembrane</keyword>
<keyword evidence="3 5" id="KW-1133">Transmembrane helix</keyword>
<dbReference type="PANTHER" id="PTHR35371:SF1">
    <property type="entry name" value="BLR7753 PROTEIN"/>
    <property type="match status" value="1"/>
</dbReference>
<proteinExistence type="predicted"/>
<dbReference type="Proteomes" id="UP000070133">
    <property type="component" value="Unassembled WGS sequence"/>
</dbReference>
<name>A0A139HB07_9PEZI</name>
<reference evidence="6 7" key="1">
    <citation type="submission" date="2015-07" db="EMBL/GenBank/DDBJ databases">
        <title>Comparative genomics of the Sigatoka disease complex on banana suggests a link between parallel evolutionary changes in Pseudocercospora fijiensis and Pseudocercospora eumusae and increased virulence on the banana host.</title>
        <authorList>
            <person name="Chang T.-C."/>
            <person name="Salvucci A."/>
            <person name="Crous P.W."/>
            <person name="Stergiopoulos I."/>
        </authorList>
    </citation>
    <scope>NUCLEOTIDE SEQUENCE [LARGE SCALE GENOMIC DNA]</scope>
    <source>
        <strain evidence="6 7">CBS 114824</strain>
    </source>
</reference>
<accession>A0A139HB07</accession>
<dbReference type="SUPFAM" id="SSF161084">
    <property type="entry name" value="MAPEG domain-like"/>
    <property type="match status" value="1"/>
</dbReference>
<evidence type="ECO:0000256" key="4">
    <source>
        <dbReference type="ARBA" id="ARBA00023136"/>
    </source>
</evidence>
<dbReference type="PANTHER" id="PTHR35371">
    <property type="entry name" value="INNER MEMBRANE PROTEIN"/>
    <property type="match status" value="1"/>
</dbReference>
<organism evidence="6 7">
    <name type="scientific">Pseudocercospora eumusae</name>
    <dbReference type="NCBI Taxonomy" id="321146"/>
    <lineage>
        <taxon>Eukaryota</taxon>
        <taxon>Fungi</taxon>
        <taxon>Dikarya</taxon>
        <taxon>Ascomycota</taxon>
        <taxon>Pezizomycotina</taxon>
        <taxon>Dothideomycetes</taxon>
        <taxon>Dothideomycetidae</taxon>
        <taxon>Mycosphaerellales</taxon>
        <taxon>Mycosphaerellaceae</taxon>
        <taxon>Pseudocercospora</taxon>
    </lineage>
</organism>
<sequence>MASYLPNLRRDNIALYTIPAFWAVSIYPRIFAAKLFEAETREKFDAKAPRDFQAVVAANLTLDESKRGRIRRAEAACANGFENFGPFAAAVTAGSLAGLDALTLNGLTLGYLASRVFYNWCYIAGETAGMAKARTAAYMGGLGMLFTIFVKAGQKLNGSRA</sequence>
<evidence type="ECO:0000313" key="6">
    <source>
        <dbReference type="EMBL" id="KXS99548.1"/>
    </source>
</evidence>
<comment type="caution">
    <text evidence="6">The sequence shown here is derived from an EMBL/GenBank/DDBJ whole genome shotgun (WGS) entry which is preliminary data.</text>
</comment>
<evidence type="ECO:0000256" key="2">
    <source>
        <dbReference type="ARBA" id="ARBA00022692"/>
    </source>
</evidence>
<dbReference type="OrthoDB" id="2122304at2759"/>